<evidence type="ECO:0000313" key="3">
    <source>
        <dbReference type="Proteomes" id="UP000319792"/>
    </source>
</evidence>
<keyword evidence="3" id="KW-1185">Reference proteome</keyword>
<proteinExistence type="predicted"/>
<dbReference type="Gene3D" id="3.40.50.1820">
    <property type="entry name" value="alpha/beta hydrolase"/>
    <property type="match status" value="1"/>
</dbReference>
<dbReference type="InterPro" id="IPR029058">
    <property type="entry name" value="AB_hydrolase_fold"/>
</dbReference>
<feature type="compositionally biased region" description="Basic and acidic residues" evidence="1">
    <location>
        <begin position="296"/>
        <end position="308"/>
    </location>
</feature>
<name>A0A5C5RNR0_9ACTN</name>
<protein>
    <submittedName>
        <fullName evidence="2">PE-PPE domain-containing protein</fullName>
    </submittedName>
</protein>
<feature type="region of interest" description="Disordered" evidence="1">
    <location>
        <begin position="287"/>
        <end position="308"/>
    </location>
</feature>
<reference evidence="2 3" key="2">
    <citation type="submission" date="2019-08" db="EMBL/GenBank/DDBJ databases">
        <title>Tsukamurella conjunctivitidis sp. nov., Tsukamurella assacharolytica sp. nov. and Tsukamurella sputae sp. nov. isolated from patients with conjunctivitis, bacteraemia (lymphoma) and respiratory infection (sputum) in Hong Kong.</title>
        <authorList>
            <person name="Fok K.M.N."/>
            <person name="Fong J.Y.H."/>
        </authorList>
    </citation>
    <scope>NUCLEOTIDE SEQUENCE [LARGE SCALE GENOMIC DNA]</scope>
    <source>
        <strain evidence="2 3">HKU70</strain>
    </source>
</reference>
<comment type="caution">
    <text evidence="2">The sequence shown here is derived from an EMBL/GenBank/DDBJ whole genome shotgun (WGS) entry which is preliminary data.</text>
</comment>
<accession>A0A5C5RNR0</accession>
<evidence type="ECO:0000256" key="1">
    <source>
        <dbReference type="SAM" id="MobiDB-lite"/>
    </source>
</evidence>
<sequence>MRGHAGLESDEMHRTASGNVHNHHSSIHTSIDYLMKVNVPMTSRHRRPTSRPLVVTAAGAGLVGALALTGPAPGLVLKTVANTIIVVGGNGDPTSAQEVERLQKYMPLGDRVVPIAYAADVGIGFPGLPPLSIAGRDTYAGSVEDGSTKTAAEINNARANGGDVTVYALSLGTDVVGVALVKAGPKKETDGKLTVVEHGGPSFVNSGIWNMVPPLIPGLRTGPVAQGDQGSGADKVVSVCIKGDSICGLGADPIPALFYFLPGFDLHGKDYTAEKIAKYSPDGGVEFTPGANAAPKAEKDGASTTETRDGHVVTVQKYKDGTVTKTWEQDGTTWVVIDTGQNPWGRLARANGIPLPAGFDTVLNSIMPVPEPGERGTLSLPMQLWQQSATAAQAALDEIVERTVDAGTGRHAVGNPGTVAAATLLDEARRGGDRKDEESYQAPKKNDPPQQEDSTKQSSSSERMDPPKPQGPSQEPPARGAATAAETPVGPETSSSTSAAQAPGAQAAADGPAIDAVGAAEAPAAAAA</sequence>
<dbReference type="AlphaFoldDB" id="A0A5C5RNR0"/>
<dbReference type="Proteomes" id="UP000319792">
    <property type="component" value="Unassembled WGS sequence"/>
</dbReference>
<gene>
    <name evidence="2" type="ORF">FK268_05450</name>
</gene>
<feature type="region of interest" description="Disordered" evidence="1">
    <location>
        <begin position="425"/>
        <end position="511"/>
    </location>
</feature>
<reference evidence="2 3" key="1">
    <citation type="submission" date="2019-06" db="EMBL/GenBank/DDBJ databases">
        <authorList>
            <person name="Teng J.L.L."/>
            <person name="Lee H.H."/>
            <person name="Lau S.K.P."/>
            <person name="Woo P.C.Y."/>
        </authorList>
    </citation>
    <scope>NUCLEOTIDE SEQUENCE [LARGE SCALE GENOMIC DNA]</scope>
    <source>
        <strain evidence="2 3">HKU70</strain>
    </source>
</reference>
<feature type="compositionally biased region" description="Basic and acidic residues" evidence="1">
    <location>
        <begin position="426"/>
        <end position="438"/>
    </location>
</feature>
<feature type="compositionally biased region" description="Polar residues" evidence="1">
    <location>
        <begin position="448"/>
        <end position="461"/>
    </location>
</feature>
<dbReference type="EMBL" id="VIGV01000002">
    <property type="protein sequence ID" value="TWS24697.1"/>
    <property type="molecule type" value="Genomic_DNA"/>
</dbReference>
<evidence type="ECO:0000313" key="2">
    <source>
        <dbReference type="EMBL" id="TWS24697.1"/>
    </source>
</evidence>
<organism evidence="2 3">
    <name type="scientific">Tsukamurella sputi</name>
    <dbReference type="NCBI Taxonomy" id="2591848"/>
    <lineage>
        <taxon>Bacteria</taxon>
        <taxon>Bacillati</taxon>
        <taxon>Actinomycetota</taxon>
        <taxon>Actinomycetes</taxon>
        <taxon>Mycobacteriales</taxon>
        <taxon>Tsukamurellaceae</taxon>
        <taxon>Tsukamurella</taxon>
    </lineage>
</organism>
<feature type="compositionally biased region" description="Low complexity" evidence="1">
    <location>
        <begin position="499"/>
        <end position="511"/>
    </location>
</feature>